<dbReference type="GO" id="GO:0016491">
    <property type="term" value="F:oxidoreductase activity"/>
    <property type="evidence" value="ECO:0007669"/>
    <property type="project" value="UniProtKB-KW"/>
</dbReference>
<evidence type="ECO:0000313" key="4">
    <source>
        <dbReference type="Proteomes" id="UP000030151"/>
    </source>
</evidence>
<protein>
    <submittedName>
        <fullName evidence="3">Short chain dehydrogenase family protein</fullName>
    </submittedName>
</protein>
<organism evidence="3 4">
    <name type="scientific">Metarhizium robertsii</name>
    <dbReference type="NCBI Taxonomy" id="568076"/>
    <lineage>
        <taxon>Eukaryota</taxon>
        <taxon>Fungi</taxon>
        <taxon>Dikarya</taxon>
        <taxon>Ascomycota</taxon>
        <taxon>Pezizomycotina</taxon>
        <taxon>Sordariomycetes</taxon>
        <taxon>Hypocreomycetidae</taxon>
        <taxon>Hypocreales</taxon>
        <taxon>Clavicipitaceae</taxon>
        <taxon>Metarhizium</taxon>
    </lineage>
</organism>
<name>A0A014N7Q4_9HYPO</name>
<evidence type="ECO:0000256" key="2">
    <source>
        <dbReference type="ARBA" id="ARBA00023002"/>
    </source>
</evidence>
<comment type="similarity">
    <text evidence="1">Belongs to the short-chain dehydrogenases/reductases (SDR) family.</text>
</comment>
<comment type="caution">
    <text evidence="3">The sequence shown here is derived from an EMBL/GenBank/DDBJ whole genome shotgun (WGS) entry which is preliminary data.</text>
</comment>
<keyword evidence="2" id="KW-0560">Oxidoreductase</keyword>
<accession>A0A014N7Q4</accession>
<reference evidence="3 4" key="1">
    <citation type="submission" date="2014-02" db="EMBL/GenBank/DDBJ databases">
        <title>The genome sequence of the entomopathogenic fungus Metarhizium robertsii ARSEF 2575.</title>
        <authorList>
            <person name="Giuliano Garisto Donzelli B."/>
            <person name="Roe B.A."/>
            <person name="Macmil S.L."/>
            <person name="Krasnoff S.B."/>
            <person name="Gibson D.M."/>
        </authorList>
    </citation>
    <scope>NUCLEOTIDE SEQUENCE [LARGE SCALE GENOMIC DNA]</scope>
    <source>
        <strain evidence="3 4">ARSEF 2575</strain>
    </source>
</reference>
<dbReference type="PANTHER" id="PTHR43669:SF4">
    <property type="entry name" value="SHORT-CHAIN DEHYDROGENASE"/>
    <property type="match status" value="1"/>
</dbReference>
<gene>
    <name evidence="3" type="ORF">X797_011141</name>
</gene>
<dbReference type="HOGENOM" id="CLU_103010_1_0_1"/>
<dbReference type="PANTHER" id="PTHR43669">
    <property type="entry name" value="5-KETO-D-GLUCONATE 5-REDUCTASE"/>
    <property type="match status" value="1"/>
</dbReference>
<dbReference type="eggNOG" id="ENOG502S3K9">
    <property type="taxonomic scope" value="Eukaryota"/>
</dbReference>
<dbReference type="Proteomes" id="UP000030151">
    <property type="component" value="Unassembled WGS sequence"/>
</dbReference>
<dbReference type="Gene3D" id="3.40.50.720">
    <property type="entry name" value="NAD(P)-binding Rossmann-like Domain"/>
    <property type="match status" value="1"/>
</dbReference>
<dbReference type="InterPro" id="IPR036291">
    <property type="entry name" value="NAD(P)-bd_dom_sf"/>
</dbReference>
<dbReference type="Pfam" id="PF13561">
    <property type="entry name" value="adh_short_C2"/>
    <property type="match status" value="1"/>
</dbReference>
<dbReference type="AlphaFoldDB" id="A0A014N7Q4"/>
<sequence>MSSSQKILLVLGAGKNIGQSVAKKFKDAGYKVALVSRSAHDKYAPETGYLELRGDLANSASIPGIFEDIKAAFGGSPNVVVYNAAALTPPDDPSNFFSIPTRSFESDLTVMNTSAFVAAREAIAGFETLGSDTRKSFIYTGTRLAAVTSPWPLFATLGTGKSAASYWIGSASEFFNKKEYKFYYADERTSDGHGVSLEALSGEEAAKFYLDLAEGKQNPPWYATFVRGKGYVYFPESSRI</sequence>
<evidence type="ECO:0000313" key="3">
    <source>
        <dbReference type="EMBL" id="EXU95790.1"/>
    </source>
</evidence>
<dbReference type="SUPFAM" id="SSF51735">
    <property type="entry name" value="NAD(P)-binding Rossmann-fold domains"/>
    <property type="match status" value="1"/>
</dbReference>
<dbReference type="EMBL" id="JELW01000065">
    <property type="protein sequence ID" value="EXU95790.1"/>
    <property type="molecule type" value="Genomic_DNA"/>
</dbReference>
<evidence type="ECO:0000256" key="1">
    <source>
        <dbReference type="ARBA" id="ARBA00006484"/>
    </source>
</evidence>
<proteinExistence type="inferred from homology"/>
<dbReference type="InterPro" id="IPR002347">
    <property type="entry name" value="SDR_fam"/>
</dbReference>